<dbReference type="GO" id="GO:1903394">
    <property type="term" value="P:protein localization to kinetochore involved in kinetochore assembly"/>
    <property type="evidence" value="ECO:0007669"/>
    <property type="project" value="TreeGrafter"/>
</dbReference>
<accession>A0AAU9UUM0</accession>
<dbReference type="InterPro" id="IPR052802">
    <property type="entry name" value="KNTC1"/>
</dbReference>
<evidence type="ECO:0008006" key="5">
    <source>
        <dbReference type="Google" id="ProtNLM"/>
    </source>
</evidence>
<reference evidence="3" key="1">
    <citation type="submission" date="2022-03" db="EMBL/GenBank/DDBJ databases">
        <authorList>
            <person name="Tunstrom K."/>
        </authorList>
    </citation>
    <scope>NUCLEOTIDE SEQUENCE</scope>
</reference>
<proteinExistence type="predicted"/>
<dbReference type="InterPro" id="IPR019527">
    <property type="entry name" value="RZZ-complex_KNTC1/ROD_C"/>
</dbReference>
<comment type="caution">
    <text evidence="3">The sequence shown here is derived from an EMBL/GenBank/DDBJ whole genome shotgun (WGS) entry which is preliminary data.</text>
</comment>
<dbReference type="Pfam" id="PF24520">
    <property type="entry name" value="ARM_KNTC1_1st"/>
    <property type="match status" value="1"/>
</dbReference>
<evidence type="ECO:0000259" key="1">
    <source>
        <dbReference type="Pfam" id="PF10493"/>
    </source>
</evidence>
<dbReference type="GO" id="GO:0005737">
    <property type="term" value="C:cytoplasm"/>
    <property type="evidence" value="ECO:0007669"/>
    <property type="project" value="TreeGrafter"/>
</dbReference>
<sequence>MSILQKCFRKIQPFKTLSNISAELIYPKLVIFEEEIIVRIYDITKSVEENTKDVHSFDKEISNYIIYGPYLWVLLTSGELYVIHILKNSILKVKYNSYTNYKIRRFIIHNSNLIFISESGEKLCVSITNDMLDEEFNKGTVDIVISFEKSPVIINKNININNYDYETTMYIDAGKLMIKCNITGLIETIFANTDLRYVTKWNDFNVICDSLNMWVLNQSFDLIHTFENTGRYYYPLTTYNDIFYYLSWNKDEIEIYHASLAVNEDHDKNDFSVNSKKSQSSQETLKLQLTSLIDVTILEKTVPNQVLPQLKLFFNDIDDLSFLISAVSKLCSHSLLYKQILFHLQKRINATEDEMLKENICDIINKTDLLEYVQFRGVNYYDSINVFEMDFIQLCVTFISKSDLDLASICWLKYSQIKPTPSEDNITSILNAIPLNIKMGSLVIWLRNFVPPLLDRNPFYIDFFVKWTTERVFLLEQSTYWPKIGLKFISAIVEILETSVKTICVRPISIDDLDVLKDHINYVLELKEKYKINMLLSEFTSQSPSEIALIMLRRCYTEDLEAFLQESFSTYACRYFLEIDDTLRSFIESEAASSGGSVDGQRFKILLDAFHYPTNKLECLLNVLKLLDVPWDPIVLTIATLAAASTHSDYTITDTDRNLAQEIYKELNYAKIKVILKKYNFPLTCTDYTLVIHKLVNSPIVDLDDLKVITNILSNYAIYANSLYIDKCLQNNETNLALDYFRKLCNRSQKILIKTVQNKYEQIIMGTTINPTLERNYIDFLKGLLLLDITLINRIENLYYLKNSYNIKLNMNNIFSFKSRTNVLSNLKDNEEVISSSGRGRCISQLMNIDIYQQSKIICLLRRISSCRSAKVLVEYLILLEQQGNDINKIYLSQYKDGHNSNLLLESYNILSEVISCCDEEYLHHLLKCLSMLSALLNSSTILKNLSVAWKFQYIFLPMSSINGLNDLIDYYTSISSNSFLKSDICDILTKSDFTLFRIFTNIAHNITNNPEIELCDKFFKVRDKVVKRLITKVVASQDIDQILVTCLLLTLKSPEIIKDKIWILELLRGQSEAFPPVIMHYLSSPVIRRTFGLEVALPGSTLSYPPQYILKSKFNINLSEIALPESTEETWDSKVLLFYILRHYPHTPYDRLVDLCHTLNISRNEGFSLLLISLLANWDLKYKILENDLGKREIITENNVEQLISQCLIVCQSIEDKEFLMDVLNDFWKNGEVIIHGCLISINPYYYEVYLCIYKLLFSKSADSKYLKQYYLLHYLKEYQRKSIPKQYEFDLFSVKGMFPEIGHYRLPFNLFMRDDMWANLKSEITLETYEFWLPVVALLSLDGDLQTAKDMICSNAVKQTMTSRKKYESNEIDSKDTEPWRLTSREEPLLRTAHRCVRYIANMEWAAACLFYVLQGCTRGADQVAAAQLCYQFSQRWATIQPGNRAVRQMERLHSTLSTRHVLYKIQWACEELLRLSTEPVQLIHALYLHPDFIEKITRFDINRAANEIADKNNINISSIRIQILENILNKAQKENESLPGLCTKDLITAKYILKATCSKMGAIYLSRIAFDDESDYNKCKKLRALQCLMSVVEPDTAIKVSNRERDILWQSLLELLYIVYLEKIDMPWIVATFIQNKLLALNQLLQVAGNNTDSLKIVAELAHKFGDIQTIRQAIPMLLRASLFEDMIPLLLKIQHTADSIIYSAWRAIILSPFQRADYPITDRNKTQCIKVLNLLPVCPVINDEDLLEIWKHCVRCKCVGLGCLILPYMTPKTRHSLTEIQKIDKRNLIISLKNLYSESYLVPGAMYVLDNLTKKAYR</sequence>
<evidence type="ECO:0000313" key="4">
    <source>
        <dbReference type="Proteomes" id="UP001153954"/>
    </source>
</evidence>
<name>A0AAU9UUM0_EUPED</name>
<feature type="domain" description="RZZ complex subunit KNTC1/ROD C-terminal" evidence="1">
    <location>
        <begin position="1299"/>
        <end position="1781"/>
    </location>
</feature>
<protein>
    <recommendedName>
        <fullName evidence="5">Kinetochore-associated protein 1</fullName>
    </recommendedName>
</protein>
<dbReference type="Pfam" id="PF10493">
    <property type="entry name" value="Rod_C"/>
    <property type="match status" value="1"/>
</dbReference>
<dbReference type="Proteomes" id="UP001153954">
    <property type="component" value="Unassembled WGS sequence"/>
</dbReference>
<evidence type="ECO:0000259" key="2">
    <source>
        <dbReference type="Pfam" id="PF24520"/>
    </source>
</evidence>
<dbReference type="InterPro" id="IPR055403">
    <property type="entry name" value="ARM_KNTC1_1st"/>
</dbReference>
<dbReference type="GO" id="GO:0031267">
    <property type="term" value="F:small GTPase binding"/>
    <property type="evidence" value="ECO:0007669"/>
    <property type="project" value="TreeGrafter"/>
</dbReference>
<evidence type="ECO:0000313" key="3">
    <source>
        <dbReference type="EMBL" id="CAH2102701.1"/>
    </source>
</evidence>
<gene>
    <name evidence="3" type="ORF">EEDITHA_LOCUS17289</name>
</gene>
<dbReference type="GO" id="GO:0005828">
    <property type="term" value="C:kinetochore microtubule"/>
    <property type="evidence" value="ECO:0007669"/>
    <property type="project" value="TreeGrafter"/>
</dbReference>
<dbReference type="PANTHER" id="PTHR15688">
    <property type="entry name" value="KINETOCHORE-ASSOCIATED PROTEIN 1"/>
    <property type="match status" value="1"/>
</dbReference>
<keyword evidence="4" id="KW-1185">Reference proteome</keyword>
<dbReference type="GO" id="GO:1990423">
    <property type="term" value="C:RZZ complex"/>
    <property type="evidence" value="ECO:0007669"/>
    <property type="project" value="TreeGrafter"/>
</dbReference>
<organism evidence="3 4">
    <name type="scientific">Euphydryas editha</name>
    <name type="common">Edith's checkerspot</name>
    <dbReference type="NCBI Taxonomy" id="104508"/>
    <lineage>
        <taxon>Eukaryota</taxon>
        <taxon>Metazoa</taxon>
        <taxon>Ecdysozoa</taxon>
        <taxon>Arthropoda</taxon>
        <taxon>Hexapoda</taxon>
        <taxon>Insecta</taxon>
        <taxon>Pterygota</taxon>
        <taxon>Neoptera</taxon>
        <taxon>Endopterygota</taxon>
        <taxon>Lepidoptera</taxon>
        <taxon>Glossata</taxon>
        <taxon>Ditrysia</taxon>
        <taxon>Papilionoidea</taxon>
        <taxon>Nymphalidae</taxon>
        <taxon>Nymphalinae</taxon>
        <taxon>Euphydryas</taxon>
    </lineage>
</organism>
<dbReference type="GO" id="GO:0007094">
    <property type="term" value="P:mitotic spindle assembly checkpoint signaling"/>
    <property type="evidence" value="ECO:0007669"/>
    <property type="project" value="TreeGrafter"/>
</dbReference>
<feature type="domain" description="KNTC1 first ARM-repeats" evidence="2">
    <location>
        <begin position="299"/>
        <end position="486"/>
    </location>
</feature>
<dbReference type="PANTHER" id="PTHR15688:SF1">
    <property type="entry name" value="KINETOCHORE-ASSOCIATED PROTEIN 1"/>
    <property type="match status" value="1"/>
</dbReference>
<dbReference type="EMBL" id="CAKOGL010000025">
    <property type="protein sequence ID" value="CAH2102701.1"/>
    <property type="molecule type" value="Genomic_DNA"/>
</dbReference>
<dbReference type="GO" id="GO:0000070">
    <property type="term" value="P:mitotic sister chromatid segregation"/>
    <property type="evidence" value="ECO:0007669"/>
    <property type="project" value="TreeGrafter"/>
</dbReference>